<dbReference type="EMBL" id="GGEC01003719">
    <property type="protein sequence ID" value="MBW84202.1"/>
    <property type="molecule type" value="Transcribed_RNA"/>
</dbReference>
<reference evidence="1" key="1">
    <citation type="submission" date="2018-02" db="EMBL/GenBank/DDBJ databases">
        <title>Rhizophora mucronata_Transcriptome.</title>
        <authorList>
            <person name="Meera S.P."/>
            <person name="Sreeshan A."/>
            <person name="Augustine A."/>
        </authorList>
    </citation>
    <scope>NUCLEOTIDE SEQUENCE</scope>
    <source>
        <tissue evidence="1">Leaf</tissue>
    </source>
</reference>
<dbReference type="AlphaFoldDB" id="A0A2P2ISK4"/>
<accession>A0A2P2ISK4</accession>
<protein>
    <submittedName>
        <fullName evidence="1">Uncharacterized protein MANES_08G045600</fullName>
    </submittedName>
</protein>
<sequence>MGEGFYLENLVPIGEARAGLGGHQENLKCCEHCGDAIEVWAKAMGFTGVLDSRLQVGVFEILLSQGF</sequence>
<organism evidence="1">
    <name type="scientific">Rhizophora mucronata</name>
    <name type="common">Asiatic mangrove</name>
    <dbReference type="NCBI Taxonomy" id="61149"/>
    <lineage>
        <taxon>Eukaryota</taxon>
        <taxon>Viridiplantae</taxon>
        <taxon>Streptophyta</taxon>
        <taxon>Embryophyta</taxon>
        <taxon>Tracheophyta</taxon>
        <taxon>Spermatophyta</taxon>
        <taxon>Magnoliopsida</taxon>
        <taxon>eudicotyledons</taxon>
        <taxon>Gunneridae</taxon>
        <taxon>Pentapetalae</taxon>
        <taxon>rosids</taxon>
        <taxon>fabids</taxon>
        <taxon>Malpighiales</taxon>
        <taxon>Rhizophoraceae</taxon>
        <taxon>Rhizophora</taxon>
    </lineage>
</organism>
<name>A0A2P2ISK4_RHIMU</name>
<evidence type="ECO:0000313" key="1">
    <source>
        <dbReference type="EMBL" id="MBW84202.1"/>
    </source>
</evidence>
<proteinExistence type="predicted"/>